<evidence type="ECO:0000256" key="2">
    <source>
        <dbReference type="ARBA" id="ARBA00022741"/>
    </source>
</evidence>
<keyword evidence="2" id="KW-0547">Nucleotide-binding</keyword>
<sequence>MTAPTGQRVLLDGRRVTLGPQPLKGGGQAAVYPVADHGQIVVKLYREPPGAEQERRLQRMLTLTPLGGRPIGPGQPPELAWPTALARGTEGEFLGYAMRRFGEPGHVQLVGLFTRAQRLRLFPERTDWRFMLGVGWNLAFMTARMHYEGLVVGDFSSNNVVVDANGFVTFLDCDSIAFTDPATHEEFPCLMQTADYAAPERLAGGPATRQSDDFALAVLIYQLLTAGNHPFGGVPRDSESETTVKDNIAASRSYVAEPGCVIVPRGVVDPTILPPALLALARRAFGPGVTDPAARPQAQDWLRALDEERRLARVCPDRPRHSHGSHLTACPWCARAAVTGHDVFNDTPSAVPGSSTPTGTRQLPLLPQLPPPPRQGKHQKQRKAVRQPGPPSQQGPTWLPDTARPLAVGLTILVAVLVLVIVVNLAQGG</sequence>
<gene>
    <name evidence="8" type="ORF">OG288_32880</name>
</gene>
<evidence type="ECO:0000256" key="1">
    <source>
        <dbReference type="ARBA" id="ARBA00022679"/>
    </source>
</evidence>
<dbReference type="PROSITE" id="PS50011">
    <property type="entry name" value="PROTEIN_KINASE_DOM"/>
    <property type="match status" value="1"/>
</dbReference>
<keyword evidence="6" id="KW-0812">Transmembrane</keyword>
<evidence type="ECO:0000313" key="8">
    <source>
        <dbReference type="EMBL" id="WTP52692.1"/>
    </source>
</evidence>
<name>A0ABZ1JN59_9ACTN</name>
<evidence type="ECO:0000256" key="3">
    <source>
        <dbReference type="ARBA" id="ARBA00022777"/>
    </source>
</evidence>
<keyword evidence="1" id="KW-0808">Transferase</keyword>
<dbReference type="EMBL" id="CP108133">
    <property type="protein sequence ID" value="WTP52692.1"/>
    <property type="molecule type" value="Genomic_DNA"/>
</dbReference>
<feature type="transmembrane region" description="Helical" evidence="6">
    <location>
        <begin position="406"/>
        <end position="426"/>
    </location>
</feature>
<keyword evidence="9" id="KW-1185">Reference proteome</keyword>
<feature type="domain" description="Protein kinase" evidence="7">
    <location>
        <begin position="17"/>
        <end position="311"/>
    </location>
</feature>
<dbReference type="PANTHER" id="PTHR43289">
    <property type="entry name" value="MITOGEN-ACTIVATED PROTEIN KINASE KINASE KINASE 20-RELATED"/>
    <property type="match status" value="1"/>
</dbReference>
<keyword evidence="6" id="KW-1133">Transmembrane helix</keyword>
<dbReference type="Proteomes" id="UP001432166">
    <property type="component" value="Chromosome"/>
</dbReference>
<protein>
    <recommendedName>
        <fullName evidence="7">Protein kinase domain-containing protein</fullName>
    </recommendedName>
</protein>
<evidence type="ECO:0000313" key="9">
    <source>
        <dbReference type="Proteomes" id="UP001432166"/>
    </source>
</evidence>
<feature type="region of interest" description="Disordered" evidence="5">
    <location>
        <begin position="344"/>
        <end position="400"/>
    </location>
</feature>
<dbReference type="PANTHER" id="PTHR43289:SF33">
    <property type="entry name" value="SERINE_THREONINE KINASE 31"/>
    <property type="match status" value="1"/>
</dbReference>
<organism evidence="8 9">
    <name type="scientific">Streptomyces tauricus</name>
    <dbReference type="NCBI Taxonomy" id="68274"/>
    <lineage>
        <taxon>Bacteria</taxon>
        <taxon>Bacillati</taxon>
        <taxon>Actinomycetota</taxon>
        <taxon>Actinomycetes</taxon>
        <taxon>Kitasatosporales</taxon>
        <taxon>Streptomycetaceae</taxon>
        <taxon>Streptomyces</taxon>
        <taxon>Streptomyces aurantiacus group</taxon>
    </lineage>
</organism>
<evidence type="ECO:0000259" key="7">
    <source>
        <dbReference type="PROSITE" id="PS50011"/>
    </source>
</evidence>
<feature type="compositionally biased region" description="Low complexity" evidence="5">
    <location>
        <begin position="356"/>
        <end position="366"/>
    </location>
</feature>
<reference evidence="8" key="1">
    <citation type="submission" date="2022-10" db="EMBL/GenBank/DDBJ databases">
        <title>The complete genomes of actinobacterial strains from the NBC collection.</title>
        <authorList>
            <person name="Joergensen T.S."/>
            <person name="Alvarez Arevalo M."/>
            <person name="Sterndorff E.B."/>
            <person name="Faurdal D."/>
            <person name="Vuksanovic O."/>
            <person name="Mourched A.-S."/>
            <person name="Charusanti P."/>
            <person name="Shaw S."/>
            <person name="Blin K."/>
            <person name="Weber T."/>
        </authorList>
    </citation>
    <scope>NUCLEOTIDE SEQUENCE</scope>
    <source>
        <strain evidence="8">NBC_00189</strain>
    </source>
</reference>
<dbReference type="SUPFAM" id="SSF56112">
    <property type="entry name" value="Protein kinase-like (PK-like)"/>
    <property type="match status" value="1"/>
</dbReference>
<evidence type="ECO:0000256" key="5">
    <source>
        <dbReference type="SAM" id="MobiDB-lite"/>
    </source>
</evidence>
<keyword evidence="4" id="KW-0067">ATP-binding</keyword>
<accession>A0ABZ1JN59</accession>
<feature type="compositionally biased region" description="Basic residues" evidence="5">
    <location>
        <begin position="375"/>
        <end position="385"/>
    </location>
</feature>
<keyword evidence="6" id="KW-0472">Membrane</keyword>
<dbReference type="RefSeq" id="WP_246571064.1">
    <property type="nucleotide sequence ID" value="NZ_BMVY01000034.1"/>
</dbReference>
<keyword evidence="3" id="KW-0418">Kinase</keyword>
<dbReference type="InterPro" id="IPR000719">
    <property type="entry name" value="Prot_kinase_dom"/>
</dbReference>
<dbReference type="InterPro" id="IPR011009">
    <property type="entry name" value="Kinase-like_dom_sf"/>
</dbReference>
<dbReference type="Gene3D" id="1.10.510.10">
    <property type="entry name" value="Transferase(Phosphotransferase) domain 1"/>
    <property type="match status" value="1"/>
</dbReference>
<proteinExistence type="predicted"/>
<feature type="compositionally biased region" description="Polar residues" evidence="5">
    <location>
        <begin position="346"/>
        <end position="355"/>
    </location>
</feature>
<evidence type="ECO:0000256" key="4">
    <source>
        <dbReference type="ARBA" id="ARBA00022840"/>
    </source>
</evidence>
<evidence type="ECO:0000256" key="6">
    <source>
        <dbReference type="SAM" id="Phobius"/>
    </source>
</evidence>